<dbReference type="Proteomes" id="UP001139000">
    <property type="component" value="Unassembled WGS sequence"/>
</dbReference>
<dbReference type="AlphaFoldDB" id="A0A9X1TE83"/>
<protein>
    <submittedName>
        <fullName evidence="2">T9SS type A sorting domain-containing protein</fullName>
    </submittedName>
</protein>
<sequence>MTSHFFQFARVFALVLLSALFQNAHAQTVYFHQDFSKSGPFVKADPDSGQFSHIVETVPTLSFSKFSKGFMDLVRTQEDSATGGIIRVLRATPFEPDPETLFIQIALSAESVQSPALNAMYFYVGEDFNPDNHSFPGNALMFAKFSLNFMEGGFSIKDFATQNTSKTIAKKKRVTLTWVLNNSKKLLSYNISSNHAVIHHALPGTYDLWVDDEPVSLNSPAYPGNSLYSDRKLSNFEMRFRNGQGKIRIHEIMIRNGVSELKAGEVLVTPNPATRKSIMLRAENVEKSSLRLFNMWGRDLNIATTIISADKIEIHSTEEMSSGMYIVSFENKQHQKRSVRVMVE</sequence>
<name>A0A9X1TE83_9BACT</name>
<accession>A0A9X1TE83</accession>
<reference evidence="2" key="1">
    <citation type="submission" date="2021-12" db="EMBL/GenBank/DDBJ databases">
        <title>Novel species in genus Dyadobacter.</title>
        <authorList>
            <person name="Ma C."/>
        </authorList>
    </citation>
    <scope>NUCLEOTIDE SEQUENCE</scope>
    <source>
        <strain evidence="2">LJ419</strain>
    </source>
</reference>
<keyword evidence="3" id="KW-1185">Reference proteome</keyword>
<keyword evidence="1" id="KW-0732">Signal</keyword>
<evidence type="ECO:0000313" key="3">
    <source>
        <dbReference type="Proteomes" id="UP001139000"/>
    </source>
</evidence>
<evidence type="ECO:0000256" key="1">
    <source>
        <dbReference type="SAM" id="SignalP"/>
    </source>
</evidence>
<proteinExistence type="predicted"/>
<dbReference type="EMBL" id="JAJTTC010000001">
    <property type="protein sequence ID" value="MCF0061195.1"/>
    <property type="molecule type" value="Genomic_DNA"/>
</dbReference>
<gene>
    <name evidence="2" type="ORF">LXM26_06795</name>
</gene>
<evidence type="ECO:0000313" key="2">
    <source>
        <dbReference type="EMBL" id="MCF0061195.1"/>
    </source>
</evidence>
<comment type="caution">
    <text evidence="2">The sequence shown here is derived from an EMBL/GenBank/DDBJ whole genome shotgun (WGS) entry which is preliminary data.</text>
</comment>
<dbReference type="NCBIfam" id="TIGR04183">
    <property type="entry name" value="Por_Secre_tail"/>
    <property type="match status" value="1"/>
</dbReference>
<dbReference type="RefSeq" id="WP_234654359.1">
    <property type="nucleotide sequence ID" value="NZ_CP094997.1"/>
</dbReference>
<organism evidence="2 3">
    <name type="scientific">Dyadobacter chenwenxiniae</name>
    <dbReference type="NCBI Taxonomy" id="2906456"/>
    <lineage>
        <taxon>Bacteria</taxon>
        <taxon>Pseudomonadati</taxon>
        <taxon>Bacteroidota</taxon>
        <taxon>Cytophagia</taxon>
        <taxon>Cytophagales</taxon>
        <taxon>Spirosomataceae</taxon>
        <taxon>Dyadobacter</taxon>
    </lineage>
</organism>
<feature type="signal peptide" evidence="1">
    <location>
        <begin position="1"/>
        <end position="26"/>
    </location>
</feature>
<feature type="chain" id="PRO_5040834335" evidence="1">
    <location>
        <begin position="27"/>
        <end position="344"/>
    </location>
</feature>
<dbReference type="InterPro" id="IPR026444">
    <property type="entry name" value="Secre_tail"/>
</dbReference>